<dbReference type="Pfam" id="PF03594">
    <property type="entry name" value="BenE"/>
    <property type="match status" value="1"/>
</dbReference>
<evidence type="ECO:0000313" key="2">
    <source>
        <dbReference type="EMBL" id="SDC15742.1"/>
    </source>
</evidence>
<dbReference type="EMBL" id="FMYL01000010">
    <property type="protein sequence ID" value="SDC15742.1"/>
    <property type="molecule type" value="Genomic_DNA"/>
</dbReference>
<keyword evidence="1" id="KW-0812">Transmembrane</keyword>
<reference evidence="3" key="1">
    <citation type="submission" date="2016-09" db="EMBL/GenBank/DDBJ databases">
        <authorList>
            <person name="Varghese N."/>
            <person name="Submissions S."/>
        </authorList>
    </citation>
    <scope>NUCLEOTIDE SEQUENCE [LARGE SCALE GENOMIC DNA]</scope>
    <source>
        <strain evidence="3">ANC 4422</strain>
    </source>
</reference>
<dbReference type="GO" id="GO:0005886">
    <property type="term" value="C:plasma membrane"/>
    <property type="evidence" value="ECO:0007669"/>
    <property type="project" value="TreeGrafter"/>
</dbReference>
<feature type="transmembrane region" description="Helical" evidence="1">
    <location>
        <begin position="147"/>
        <end position="164"/>
    </location>
</feature>
<feature type="transmembrane region" description="Helical" evidence="1">
    <location>
        <begin position="46"/>
        <end position="66"/>
    </location>
</feature>
<name>A0A1G6JA38_9GAMM</name>
<feature type="transmembrane region" description="Helical" evidence="1">
    <location>
        <begin position="321"/>
        <end position="343"/>
    </location>
</feature>
<sequence>MIKQFFNDFSISAAFAGFITFLVGISVSAVLIIQGAQALGATQDQISSWFLVLGIAMGLTGFILSWRFKYPVATAWSTPGIALIIAVGHHYSLNEAIAAFIICGVLTAAIGFSGWFEKCVQQIPISLSCAMLAGILLKFGLGLFVQLQQHIGFVASLLTVYFVSKKYLPRYSIVITVILAVIFCPIFLSFQFPSIHGRLPLPIWVQPHFSWQSIFGLALPLFVINLSSQFLPSIGMIKSYGYTPNTNQLVGWLGVTQTILAPFGAFSVCLAAISAAINLDEQAHTDPKKRYIAGLFSGLFYLLMAVMAVSLTNILLAFPSVFITTLAGIALLSTITHNIAMAFEQPQQREAACVTFLFSASGIEFLGIGAAFWGLLLGLAVHAFYNTKHK</sequence>
<dbReference type="Proteomes" id="UP000242501">
    <property type="component" value="Unassembled WGS sequence"/>
</dbReference>
<feature type="transmembrane region" description="Helical" evidence="1">
    <location>
        <begin position="363"/>
        <end position="385"/>
    </location>
</feature>
<feature type="transmembrane region" description="Helical" evidence="1">
    <location>
        <begin position="210"/>
        <end position="228"/>
    </location>
</feature>
<keyword evidence="1" id="KW-0472">Membrane</keyword>
<dbReference type="PANTHER" id="PTHR30199">
    <property type="entry name" value="MFS FAMILY TRANSPORTER, PREDICTED SUBSTRATE BENZOATE"/>
    <property type="match status" value="1"/>
</dbReference>
<feature type="transmembrane region" description="Helical" evidence="1">
    <location>
        <begin position="12"/>
        <end position="34"/>
    </location>
</feature>
<protein>
    <submittedName>
        <fullName evidence="2">Benzoate membrane transport protein</fullName>
    </submittedName>
</protein>
<feature type="transmembrane region" description="Helical" evidence="1">
    <location>
        <begin position="171"/>
        <end position="190"/>
    </location>
</feature>
<organism evidence="2 3">
    <name type="scientific">Acinetobacter boissieri</name>
    <dbReference type="NCBI Taxonomy" id="1219383"/>
    <lineage>
        <taxon>Bacteria</taxon>
        <taxon>Pseudomonadati</taxon>
        <taxon>Pseudomonadota</taxon>
        <taxon>Gammaproteobacteria</taxon>
        <taxon>Moraxellales</taxon>
        <taxon>Moraxellaceae</taxon>
        <taxon>Acinetobacter</taxon>
    </lineage>
</organism>
<dbReference type="PANTHER" id="PTHR30199:SF0">
    <property type="entry name" value="INNER MEMBRANE PROTEIN YDCO"/>
    <property type="match status" value="1"/>
</dbReference>
<feature type="transmembrane region" description="Helical" evidence="1">
    <location>
        <begin position="291"/>
        <end position="309"/>
    </location>
</feature>
<dbReference type="STRING" id="1219383.SAMN05421733_11090"/>
<feature type="transmembrane region" description="Helical" evidence="1">
    <location>
        <begin position="123"/>
        <end position="141"/>
    </location>
</feature>
<evidence type="ECO:0000256" key="1">
    <source>
        <dbReference type="SAM" id="Phobius"/>
    </source>
</evidence>
<feature type="transmembrane region" description="Helical" evidence="1">
    <location>
        <begin position="97"/>
        <end position="116"/>
    </location>
</feature>
<dbReference type="GO" id="GO:0042925">
    <property type="term" value="F:benzoate transmembrane transporter activity"/>
    <property type="evidence" value="ECO:0007669"/>
    <property type="project" value="InterPro"/>
</dbReference>
<feature type="transmembrane region" description="Helical" evidence="1">
    <location>
        <begin position="249"/>
        <end position="279"/>
    </location>
</feature>
<proteinExistence type="predicted"/>
<keyword evidence="3" id="KW-1185">Reference proteome</keyword>
<dbReference type="AlphaFoldDB" id="A0A1G6JA38"/>
<gene>
    <name evidence="2" type="ORF">SAMN05421733_11090</name>
</gene>
<keyword evidence="1" id="KW-1133">Transmembrane helix</keyword>
<accession>A0A1G6JA38</accession>
<dbReference type="InterPro" id="IPR004711">
    <property type="entry name" value="Benzoate_Transporter"/>
</dbReference>
<dbReference type="NCBIfam" id="TIGR00843">
    <property type="entry name" value="benE"/>
    <property type="match status" value="1"/>
</dbReference>
<evidence type="ECO:0000313" key="3">
    <source>
        <dbReference type="Proteomes" id="UP000242501"/>
    </source>
</evidence>